<protein>
    <submittedName>
        <fullName evidence="8">Transcriptional regulator, TetR family</fullName>
    </submittedName>
</protein>
<keyword evidence="9" id="KW-1185">Reference proteome</keyword>
<dbReference type="PANTHER" id="PTHR30055">
    <property type="entry name" value="HTH-TYPE TRANSCRIPTIONAL REGULATOR RUTR"/>
    <property type="match status" value="1"/>
</dbReference>
<accession>L7F910</accession>
<dbReference type="InterPro" id="IPR039538">
    <property type="entry name" value="BetI_C"/>
</dbReference>
<comment type="caution">
    <text evidence="8">The sequence shown here is derived from an EMBL/GenBank/DDBJ whole genome shotgun (WGS) entry which is preliminary data.</text>
</comment>
<sequence>MVGAVPAGDQTHPVLERGLDALGYGLVGVPAEAVRVHRAVQDDAVSAGREHLGVDGAEVGAVGQAHVRDPLLARDGTDDVHVPCGVTGGEIRQSGAVPGDALRGEVAGGSAVLEDVVGTAEHLLAGLVDEGWGWPATAARSAWVRTPPGPGPDSSPPTTTPADCENTSTSGDVDRCEHSELRADSKRLTSFGFHGEPQARYGPTVTTARRPRGPYRKGLERRAQIMRAALEVFAEHGDRGSSLREIADRVGMSQAGVLHYFDSREELLTAVLAERDTADAAEHTITAVSPGEAMVRTAEHNTRTPGLVSLFVNLSADATDPEHPAHGFFAERYTRLRETVEDGLRQGQADGTVRTDIPADQLAQLLISVSDGLQQQWLLDEGIDMVAAIDAFNRLCRPPGRRARWRAHVRVLRLGHGLLDAQARWGRDP</sequence>
<gene>
    <name evidence="8" type="ORF">STRTUCAR8_09171</name>
</gene>
<dbReference type="InterPro" id="IPR036271">
    <property type="entry name" value="Tet_transcr_reg_TetR-rel_C_sf"/>
</dbReference>
<dbReference type="InterPro" id="IPR050109">
    <property type="entry name" value="HTH-type_TetR-like_transc_reg"/>
</dbReference>
<dbReference type="STRING" id="85558.T45_05558"/>
<feature type="domain" description="HTH tetR-type" evidence="7">
    <location>
        <begin position="219"/>
        <end position="279"/>
    </location>
</feature>
<dbReference type="Pfam" id="PF13977">
    <property type="entry name" value="TetR_C_6"/>
    <property type="match status" value="1"/>
</dbReference>
<evidence type="ECO:0000256" key="4">
    <source>
        <dbReference type="ARBA" id="ARBA00023163"/>
    </source>
</evidence>
<dbReference type="GO" id="GO:0000976">
    <property type="term" value="F:transcription cis-regulatory region binding"/>
    <property type="evidence" value="ECO:0007669"/>
    <property type="project" value="TreeGrafter"/>
</dbReference>
<dbReference type="PRINTS" id="PR00455">
    <property type="entry name" value="HTHTETR"/>
</dbReference>
<feature type="compositionally biased region" description="Pro residues" evidence="6">
    <location>
        <begin position="147"/>
        <end position="159"/>
    </location>
</feature>
<evidence type="ECO:0000256" key="6">
    <source>
        <dbReference type="SAM" id="MobiDB-lite"/>
    </source>
</evidence>
<keyword evidence="1" id="KW-0678">Repressor</keyword>
<dbReference type="Proteomes" id="UP000010931">
    <property type="component" value="Unassembled WGS sequence"/>
</dbReference>
<feature type="non-terminal residue" evidence="8">
    <location>
        <position position="429"/>
    </location>
</feature>
<feature type="region of interest" description="Disordered" evidence="6">
    <location>
        <begin position="142"/>
        <end position="173"/>
    </location>
</feature>
<dbReference type="SUPFAM" id="SSF46689">
    <property type="entry name" value="Homeodomain-like"/>
    <property type="match status" value="1"/>
</dbReference>
<keyword evidence="3 5" id="KW-0238">DNA-binding</keyword>
<dbReference type="EMBL" id="AEJB01000308">
    <property type="protein sequence ID" value="ELP67160.1"/>
    <property type="molecule type" value="Genomic_DNA"/>
</dbReference>
<name>L7F910_STRT8</name>
<proteinExistence type="predicted"/>
<evidence type="ECO:0000313" key="9">
    <source>
        <dbReference type="Proteomes" id="UP000010931"/>
    </source>
</evidence>
<evidence type="ECO:0000259" key="7">
    <source>
        <dbReference type="PROSITE" id="PS50977"/>
    </source>
</evidence>
<keyword evidence="2" id="KW-0805">Transcription regulation</keyword>
<dbReference type="InterPro" id="IPR009057">
    <property type="entry name" value="Homeodomain-like_sf"/>
</dbReference>
<evidence type="ECO:0000313" key="8">
    <source>
        <dbReference type="EMBL" id="ELP67160.1"/>
    </source>
</evidence>
<dbReference type="PROSITE" id="PS50977">
    <property type="entry name" value="HTH_TETR_2"/>
    <property type="match status" value="1"/>
</dbReference>
<dbReference type="PANTHER" id="PTHR30055:SF234">
    <property type="entry name" value="HTH-TYPE TRANSCRIPTIONAL REGULATOR BETI"/>
    <property type="match status" value="1"/>
</dbReference>
<feature type="DNA-binding region" description="H-T-H motif" evidence="5">
    <location>
        <begin position="242"/>
        <end position="261"/>
    </location>
</feature>
<dbReference type="Gene3D" id="1.10.357.10">
    <property type="entry name" value="Tetracycline Repressor, domain 2"/>
    <property type="match status" value="1"/>
</dbReference>
<keyword evidence="4" id="KW-0804">Transcription</keyword>
<evidence type="ECO:0000256" key="2">
    <source>
        <dbReference type="ARBA" id="ARBA00023015"/>
    </source>
</evidence>
<reference evidence="8 9" key="1">
    <citation type="journal article" date="2011" name="Plasmid">
        <title>Streptomyces turgidiscabies Car8 contains a modular pathogenicity island that shares virulence genes with other actinobacterial plant pathogens.</title>
        <authorList>
            <person name="Huguet-Tapia J.C."/>
            <person name="Badger J.H."/>
            <person name="Loria R."/>
            <person name="Pettis G.S."/>
        </authorList>
    </citation>
    <scope>NUCLEOTIDE SEQUENCE [LARGE SCALE GENOMIC DNA]</scope>
    <source>
        <strain evidence="8 9">Car8</strain>
    </source>
</reference>
<dbReference type="AlphaFoldDB" id="L7F910"/>
<organism evidence="8 9">
    <name type="scientific">Streptomyces turgidiscabies (strain Car8)</name>
    <dbReference type="NCBI Taxonomy" id="698760"/>
    <lineage>
        <taxon>Bacteria</taxon>
        <taxon>Bacillati</taxon>
        <taxon>Actinomycetota</taxon>
        <taxon>Actinomycetes</taxon>
        <taxon>Kitasatosporales</taxon>
        <taxon>Streptomycetaceae</taxon>
        <taxon>Streptomyces</taxon>
    </lineage>
</organism>
<evidence type="ECO:0000256" key="3">
    <source>
        <dbReference type="ARBA" id="ARBA00023125"/>
    </source>
</evidence>
<evidence type="ECO:0000256" key="1">
    <source>
        <dbReference type="ARBA" id="ARBA00022491"/>
    </source>
</evidence>
<dbReference type="Pfam" id="PF00440">
    <property type="entry name" value="TetR_N"/>
    <property type="match status" value="1"/>
</dbReference>
<evidence type="ECO:0000256" key="5">
    <source>
        <dbReference type="PROSITE-ProRule" id="PRU00335"/>
    </source>
</evidence>
<feature type="region of interest" description="Disordered" evidence="6">
    <location>
        <begin position="192"/>
        <end position="213"/>
    </location>
</feature>
<dbReference type="SUPFAM" id="SSF48498">
    <property type="entry name" value="Tetracyclin repressor-like, C-terminal domain"/>
    <property type="match status" value="1"/>
</dbReference>
<dbReference type="InterPro" id="IPR001647">
    <property type="entry name" value="HTH_TetR"/>
</dbReference>
<dbReference type="GO" id="GO:0003700">
    <property type="term" value="F:DNA-binding transcription factor activity"/>
    <property type="evidence" value="ECO:0007669"/>
    <property type="project" value="TreeGrafter"/>
</dbReference>